<dbReference type="Proteomes" id="UP000789342">
    <property type="component" value="Unassembled WGS sequence"/>
</dbReference>
<evidence type="ECO:0000313" key="1">
    <source>
        <dbReference type="EMBL" id="CAG8529995.1"/>
    </source>
</evidence>
<proteinExistence type="predicted"/>
<gene>
    <name evidence="1" type="ORF">AMORRO_LOCUS4625</name>
</gene>
<evidence type="ECO:0000313" key="2">
    <source>
        <dbReference type="Proteomes" id="UP000789342"/>
    </source>
</evidence>
<comment type="caution">
    <text evidence="1">The sequence shown here is derived from an EMBL/GenBank/DDBJ whole genome shotgun (WGS) entry which is preliminary data.</text>
</comment>
<keyword evidence="2" id="KW-1185">Reference proteome</keyword>
<feature type="non-terminal residue" evidence="1">
    <location>
        <position position="83"/>
    </location>
</feature>
<organism evidence="1 2">
    <name type="scientific">Acaulospora morrowiae</name>
    <dbReference type="NCBI Taxonomy" id="94023"/>
    <lineage>
        <taxon>Eukaryota</taxon>
        <taxon>Fungi</taxon>
        <taxon>Fungi incertae sedis</taxon>
        <taxon>Mucoromycota</taxon>
        <taxon>Glomeromycotina</taxon>
        <taxon>Glomeromycetes</taxon>
        <taxon>Diversisporales</taxon>
        <taxon>Acaulosporaceae</taxon>
        <taxon>Acaulospora</taxon>
    </lineage>
</organism>
<dbReference type="EMBL" id="CAJVPV010002569">
    <property type="protein sequence ID" value="CAG8529995.1"/>
    <property type="molecule type" value="Genomic_DNA"/>
</dbReference>
<reference evidence="1" key="1">
    <citation type="submission" date="2021-06" db="EMBL/GenBank/DDBJ databases">
        <authorList>
            <person name="Kallberg Y."/>
            <person name="Tangrot J."/>
            <person name="Rosling A."/>
        </authorList>
    </citation>
    <scope>NUCLEOTIDE SEQUENCE</scope>
    <source>
        <strain evidence="1">CL551</strain>
    </source>
</reference>
<protein>
    <submittedName>
        <fullName evidence="1">5466_t:CDS:1</fullName>
    </submittedName>
</protein>
<dbReference type="AlphaFoldDB" id="A0A9N9FFR9"/>
<name>A0A9N9FFR9_9GLOM</name>
<accession>A0A9N9FFR9</accession>
<sequence>MCIQQSPNSIHNNLTHIREINKQQTDPLPIITIDDNTSSSLITANQTGKEKIKEIKRLTEQWSHINVYTDGSMDPTNDNNVKM</sequence>